<dbReference type="AlphaFoldDB" id="A0AA36BHC0"/>
<dbReference type="InterPro" id="IPR005817">
    <property type="entry name" value="Wnt"/>
</dbReference>
<evidence type="ECO:0000256" key="1">
    <source>
        <dbReference type="ARBA" id="ARBA00004498"/>
    </source>
</evidence>
<dbReference type="PANTHER" id="PTHR12027:SF99">
    <property type="entry name" value="PROTEIN WNT"/>
    <property type="match status" value="1"/>
</dbReference>
<evidence type="ECO:0000313" key="10">
    <source>
        <dbReference type="EMBL" id="CAI9734094.1"/>
    </source>
</evidence>
<evidence type="ECO:0000256" key="4">
    <source>
        <dbReference type="ARBA" id="ARBA00022525"/>
    </source>
</evidence>
<evidence type="ECO:0000256" key="6">
    <source>
        <dbReference type="ARBA" id="ARBA00022687"/>
    </source>
</evidence>
<proteinExistence type="inferred from homology"/>
<dbReference type="GO" id="GO:0005109">
    <property type="term" value="F:frizzled binding"/>
    <property type="evidence" value="ECO:0007669"/>
    <property type="project" value="TreeGrafter"/>
</dbReference>
<dbReference type="Pfam" id="PF00110">
    <property type="entry name" value="wnt"/>
    <property type="match status" value="1"/>
</dbReference>
<dbReference type="Proteomes" id="UP001162480">
    <property type="component" value="Chromosome 15"/>
</dbReference>
<protein>
    <recommendedName>
        <fullName evidence="8">Protein Wnt</fullName>
    </recommendedName>
</protein>
<organism evidence="10 11">
    <name type="scientific">Octopus vulgaris</name>
    <name type="common">Common octopus</name>
    <dbReference type="NCBI Taxonomy" id="6645"/>
    <lineage>
        <taxon>Eukaryota</taxon>
        <taxon>Metazoa</taxon>
        <taxon>Spiralia</taxon>
        <taxon>Lophotrochozoa</taxon>
        <taxon>Mollusca</taxon>
        <taxon>Cephalopoda</taxon>
        <taxon>Coleoidea</taxon>
        <taxon>Octopodiformes</taxon>
        <taxon>Octopoda</taxon>
        <taxon>Incirrata</taxon>
        <taxon>Octopodidae</taxon>
        <taxon>Octopus</taxon>
    </lineage>
</organism>
<comment type="function">
    <text evidence="8">Ligand for members of the frizzled family of seven transmembrane receptors.</text>
</comment>
<dbReference type="GO" id="GO:0005615">
    <property type="term" value="C:extracellular space"/>
    <property type="evidence" value="ECO:0007669"/>
    <property type="project" value="TreeGrafter"/>
</dbReference>
<keyword evidence="11" id="KW-1185">Reference proteome</keyword>
<keyword evidence="3 8" id="KW-0217">Developmental protein</keyword>
<comment type="subcellular location">
    <subcellularLocation>
        <location evidence="1 8">Secreted</location>
        <location evidence="1 8">Extracellular space</location>
        <location evidence="1 8">Extracellular matrix</location>
    </subcellularLocation>
</comment>
<evidence type="ECO:0000256" key="5">
    <source>
        <dbReference type="ARBA" id="ARBA00022530"/>
    </source>
</evidence>
<dbReference type="GO" id="GO:0005125">
    <property type="term" value="F:cytokine activity"/>
    <property type="evidence" value="ECO:0007669"/>
    <property type="project" value="TreeGrafter"/>
</dbReference>
<feature type="signal peptide" evidence="9">
    <location>
        <begin position="1"/>
        <end position="18"/>
    </location>
</feature>
<evidence type="ECO:0000256" key="8">
    <source>
        <dbReference type="RuleBase" id="RU003500"/>
    </source>
</evidence>
<keyword evidence="4" id="KW-0964">Secreted</keyword>
<sequence>MTPLWLLLLVCTFHTVHASWWYLGLASSYQTIPVEVKQNGKQRRCSSLSFLLPRQRDLCNTEDKLLEVITKGAAIGISECQHQFRSRRWNCTTFNTTNVFGEVLNIKSRETAYLYAIFSAGIMYSVSRGCSKGQLNHCGCGQKLRVDENPDDFEWGGCSDNILFGSKFSRDFVDTVERREIGMGLMNLWNNGAGRKAIKANIKKVSIQLSFQSGGSKES</sequence>
<dbReference type="GO" id="GO:0030182">
    <property type="term" value="P:neuron differentiation"/>
    <property type="evidence" value="ECO:0007669"/>
    <property type="project" value="TreeGrafter"/>
</dbReference>
<reference evidence="10" key="1">
    <citation type="submission" date="2023-08" db="EMBL/GenBank/DDBJ databases">
        <authorList>
            <person name="Alioto T."/>
            <person name="Alioto T."/>
            <person name="Gomez Garrido J."/>
        </authorList>
    </citation>
    <scope>NUCLEOTIDE SEQUENCE</scope>
</reference>
<evidence type="ECO:0000256" key="9">
    <source>
        <dbReference type="SAM" id="SignalP"/>
    </source>
</evidence>
<comment type="similarity">
    <text evidence="2 8">Belongs to the Wnt family.</text>
</comment>
<keyword evidence="7" id="KW-1015">Disulfide bond</keyword>
<dbReference type="SMART" id="SM00097">
    <property type="entry name" value="WNT1"/>
    <property type="match status" value="1"/>
</dbReference>
<gene>
    <name evidence="10" type="ORF">OCTVUL_1B000869</name>
</gene>
<dbReference type="PANTHER" id="PTHR12027">
    <property type="entry name" value="WNT RELATED"/>
    <property type="match status" value="1"/>
</dbReference>
<keyword evidence="9" id="KW-0732">Signal</keyword>
<dbReference type="PRINTS" id="PR01349">
    <property type="entry name" value="WNTPROTEIN"/>
</dbReference>
<feature type="chain" id="PRO_5041432975" description="Protein Wnt" evidence="9">
    <location>
        <begin position="19"/>
        <end position="219"/>
    </location>
</feature>
<evidence type="ECO:0000256" key="3">
    <source>
        <dbReference type="ARBA" id="ARBA00022473"/>
    </source>
</evidence>
<keyword evidence="5" id="KW-0272">Extracellular matrix</keyword>
<name>A0AA36BHC0_OCTVU</name>
<accession>A0AA36BHC0</accession>
<evidence type="ECO:0000313" key="11">
    <source>
        <dbReference type="Proteomes" id="UP001162480"/>
    </source>
</evidence>
<dbReference type="GO" id="GO:0045165">
    <property type="term" value="P:cell fate commitment"/>
    <property type="evidence" value="ECO:0007669"/>
    <property type="project" value="TreeGrafter"/>
</dbReference>
<evidence type="ECO:0000256" key="7">
    <source>
        <dbReference type="ARBA" id="ARBA00023157"/>
    </source>
</evidence>
<dbReference type="GO" id="GO:0060070">
    <property type="term" value="P:canonical Wnt signaling pathway"/>
    <property type="evidence" value="ECO:0007669"/>
    <property type="project" value="TreeGrafter"/>
</dbReference>
<dbReference type="EMBL" id="OX597828">
    <property type="protein sequence ID" value="CAI9734094.1"/>
    <property type="molecule type" value="Genomic_DNA"/>
</dbReference>
<evidence type="ECO:0000256" key="2">
    <source>
        <dbReference type="ARBA" id="ARBA00005683"/>
    </source>
</evidence>
<keyword evidence="6 8" id="KW-0879">Wnt signaling pathway</keyword>